<gene>
    <name evidence="1" type="ORF">AFK24_15550</name>
</gene>
<sequence>MMISREEPLWCENERRDAILTVPVHPLNGVDFVEFRRDLLAAPPKRNRLEIQFLKPPPPALVGAPVSFSIEGGIRVVDIEPIAVVADPDPNRLVLFLDREGDFSTYYLRVTHPGIDEERCEAAFSFKAGCPTEFDCGTRHDCEPERFMEPALDYLAKDYQSFRRLMLDLAPQLNPDFDDQNPADLCVALIELFAYVGDYLSYFQDAAITEAFFDTCRHRVSAARHTRLIDYAMHNGRNAFCFVQFDASAGPDGIVPAGTKLLTQVIEPLRGQKAPPGLVIPTGVADFDDDKALARTVVFETSAPVRVLAGRNEMRIHDWGDASCCLARGAREAWLYVTSPQGNNLHATRPDIALGEYLLLEEILGPRTGLAADADPRNRHVVRIEAVDVTSDPVFRDLLVDGALTPAASGDVKLPLLHVRWRENDAPPLPFCLSAQLPETRQLIGPVTIVRGNVTPADHGRTVIRRLPDPTDPLRELPPIDVGTGRWPIDQQILIDAPLTFQTMPSDPDYAFDGKLSAGRHDLDQPTSKAMPAVVVEYGWAVGDTELFRPVPTLFASDAYHPHFVAEVDTDHRVRLRFGDDQYGRCVTHPTQPLTARARYRIGNGRLGNIGAGALTHVVMPDAIDLVDPANPGGGPQHFPEIIKLRQPLSARGGVDPQSIEEARQIAPEAFRAETFRAVTEADYEAVAMRLEYVAAAKASFVWTGSWHTVFVAIHPSDPALLDRMPGGAARLQPAFAKHIWAVLNRYRLAGYDLVVHAAIYVPIELEVQLCIARGHFRGDVLEAAANVMSNRRLAGASSGFFHPLNFRFGSAVYSSRIYALLQHIDGVESARILVMKRFWDAPNGELERGLVPMGPSEVARLDNDRSQPEFGVLRLTAVGGL</sequence>
<accession>A0A1C7Z4T5</accession>
<name>A0A1C7Z4T5_PSESX</name>
<reference evidence="1 2" key="1">
    <citation type="submission" date="2015-07" db="EMBL/GenBank/DDBJ databases">
        <title>Draft genome sequence of a diazotrophic, plant growth-promoting rhizobacterium of the Pseudomonas syringae complex.</title>
        <authorList>
            <person name="Patten C.L."/>
            <person name="Jeong H."/>
        </authorList>
    </citation>
    <scope>NUCLEOTIDE SEQUENCE [LARGE SCALE GENOMIC DNA]</scope>
    <source>
        <strain evidence="1 2">GR12-2</strain>
    </source>
</reference>
<dbReference type="EMBL" id="LGSI01000049">
    <property type="protein sequence ID" value="OCR24170.1"/>
    <property type="molecule type" value="Genomic_DNA"/>
</dbReference>
<comment type="caution">
    <text evidence="1">The sequence shown here is derived from an EMBL/GenBank/DDBJ whole genome shotgun (WGS) entry which is preliminary data.</text>
</comment>
<evidence type="ECO:0000313" key="1">
    <source>
        <dbReference type="EMBL" id="OCR24170.1"/>
    </source>
</evidence>
<evidence type="ECO:0000313" key="2">
    <source>
        <dbReference type="Proteomes" id="UP000093104"/>
    </source>
</evidence>
<dbReference type="Proteomes" id="UP000093104">
    <property type="component" value="Unassembled WGS sequence"/>
</dbReference>
<dbReference type="AlphaFoldDB" id="A0A1C7Z4T5"/>
<evidence type="ECO:0008006" key="3">
    <source>
        <dbReference type="Google" id="ProtNLM"/>
    </source>
</evidence>
<organism evidence="1 2">
    <name type="scientific">Pseudomonas syringae</name>
    <dbReference type="NCBI Taxonomy" id="317"/>
    <lineage>
        <taxon>Bacteria</taxon>
        <taxon>Pseudomonadati</taxon>
        <taxon>Pseudomonadota</taxon>
        <taxon>Gammaproteobacteria</taxon>
        <taxon>Pseudomonadales</taxon>
        <taxon>Pseudomonadaceae</taxon>
        <taxon>Pseudomonas</taxon>
    </lineage>
</organism>
<protein>
    <recommendedName>
        <fullName evidence="3">Baseplate assembly protein</fullName>
    </recommendedName>
</protein>
<proteinExistence type="predicted"/>
<dbReference type="PATRIC" id="fig|317.243.peg.3489"/>
<dbReference type="OrthoDB" id="9796131at2"/>